<keyword evidence="1" id="KW-0175">Coiled coil</keyword>
<accession>A0A5B8R8U8</accession>
<evidence type="ECO:0000256" key="1">
    <source>
        <dbReference type="SAM" id="Coils"/>
    </source>
</evidence>
<feature type="coiled-coil region" evidence="1">
    <location>
        <begin position="40"/>
        <end position="78"/>
    </location>
</feature>
<dbReference type="EMBL" id="MN079077">
    <property type="protein sequence ID" value="QEA03884.1"/>
    <property type="molecule type" value="Genomic_DNA"/>
</dbReference>
<evidence type="ECO:0000313" key="2">
    <source>
        <dbReference type="EMBL" id="QEA03884.1"/>
    </source>
</evidence>
<proteinExistence type="predicted"/>
<organism evidence="2">
    <name type="scientific">uncultured organism</name>
    <dbReference type="NCBI Taxonomy" id="155900"/>
    <lineage>
        <taxon>unclassified sequences</taxon>
        <taxon>environmental samples</taxon>
    </lineage>
</organism>
<name>A0A5B8R8U8_9ZZZZ</name>
<protein>
    <submittedName>
        <fullName evidence="2">V-type proton ATPase subunit E</fullName>
    </submittedName>
</protein>
<sequence length="228" mass="25992">MNEHDTTGPSSGVEALIERLREEGVEAGREEARRIVADAESRASWMIEQAEEDAERLRAQAREEAQRLEASAREAIRVAARDSVLEMQTTLTHRFREHLRWLVRDALSDEAFLQRLILELAARQRSDTPLEADGHTEILLPRDVLGLEELRRHPEALREGSLAHFVVAQARDVLREGVDFTVGEHEHGLRVRLNDHDMELDITEDAVAALLLEHLQPRFRAMLEGIVK</sequence>
<dbReference type="AlphaFoldDB" id="A0A5B8R8U8"/>
<gene>
    <name evidence="2" type="primary">atpE</name>
    <name evidence="2" type="ORF">KBTEX_00184</name>
</gene>
<reference evidence="2" key="1">
    <citation type="submission" date="2019-06" db="EMBL/GenBank/DDBJ databases">
        <authorList>
            <person name="Murdoch R.W."/>
            <person name="Fathepure B."/>
        </authorList>
    </citation>
    <scope>NUCLEOTIDE SEQUENCE</scope>
</reference>
<dbReference type="Gene3D" id="1.20.5.2950">
    <property type="match status" value="1"/>
</dbReference>